<evidence type="ECO:0000259" key="3">
    <source>
        <dbReference type="Pfam" id="PF21447"/>
    </source>
</evidence>
<dbReference type="Gene3D" id="3.30.420.150">
    <property type="entry name" value="Exopolyphosphatase. Domain 2"/>
    <property type="match status" value="1"/>
</dbReference>
<dbReference type="GO" id="GO:0016462">
    <property type="term" value="F:pyrophosphatase activity"/>
    <property type="evidence" value="ECO:0007669"/>
    <property type="project" value="TreeGrafter"/>
</dbReference>
<protein>
    <submittedName>
        <fullName evidence="4">Exopolyphosphatase</fullName>
    </submittedName>
</protein>
<dbReference type="CDD" id="cd24006">
    <property type="entry name" value="ASKHA_NBD_PPX_GppA"/>
    <property type="match status" value="1"/>
</dbReference>
<dbReference type="PANTHER" id="PTHR30005:SF0">
    <property type="entry name" value="RETROGRADE REGULATION PROTEIN 2"/>
    <property type="match status" value="1"/>
</dbReference>
<gene>
    <name evidence="4" type="ORF">bsdtb5_16520</name>
</gene>
<dbReference type="Gene3D" id="3.30.420.40">
    <property type="match status" value="1"/>
</dbReference>
<dbReference type="SUPFAM" id="SSF53067">
    <property type="entry name" value="Actin-like ATPase domain"/>
    <property type="match status" value="2"/>
</dbReference>
<dbReference type="SUPFAM" id="SSF109604">
    <property type="entry name" value="HD-domain/PDEase-like"/>
    <property type="match status" value="1"/>
</dbReference>
<comment type="similarity">
    <text evidence="1">Belongs to the GppA/Ppx family.</text>
</comment>
<dbReference type="Pfam" id="PF21447">
    <property type="entry name" value="Ppx-GppA_III"/>
    <property type="match status" value="1"/>
</dbReference>
<keyword evidence="5" id="KW-1185">Reference proteome</keyword>
<dbReference type="InterPro" id="IPR003695">
    <property type="entry name" value="Ppx_GppA_N"/>
</dbReference>
<sequence>MPVTTFAAIDVGSNELSMKIFEFTKKNGIKELEQVRHTIELGSDTYTYGKISHELVEEVCDVLIQFSQKMKEYSVVEYTACATSAIREASNYIMILDQIKLSSNIHVKVLSNSEQRFLCYKAIALHEAEFNRIIEKGTAIVDIGAGSIQISLFDKKSLITTQNIRLGSLRIRELLSDLENKTSNYYSLISEYIDTDMLTFKNLFLDDTKIKTIIAVGDYAGEILRYANQSLPSDTDSIQSDTFETIYSTLLQKPIDGISKLLNLQKEQAVLLLPTFMIYHKMFRETKAEVMWFPGTTLCDALAADYAKKKNFIKPTHNFTDDILSAASNIASRYQCNTVHNKNVEYIALNVFDRIKKLHGLGKRERLLLQIAVILHDCGKFINMNDVSNNSYNIIMSTEIIGISHLERVMIAYMVKYSINNLPSYNAISMSCDKETYLKISKLSAILKIANAMDKSHKQKFSDIQLTLKDNLLVITAKTIRDITLEMGLFESKADYFEEVYGIRPVLKQKRSI</sequence>
<organism evidence="4 5">
    <name type="scientific">Anaeromicropila herbilytica</name>
    <dbReference type="NCBI Taxonomy" id="2785025"/>
    <lineage>
        <taxon>Bacteria</taxon>
        <taxon>Bacillati</taxon>
        <taxon>Bacillota</taxon>
        <taxon>Clostridia</taxon>
        <taxon>Lachnospirales</taxon>
        <taxon>Lachnospiraceae</taxon>
        <taxon>Anaeromicropila</taxon>
    </lineage>
</organism>
<dbReference type="InterPro" id="IPR048950">
    <property type="entry name" value="Ppx_GppA_C"/>
</dbReference>
<feature type="domain" description="Ppx/GppA phosphatase C-terminal" evidence="3">
    <location>
        <begin position="327"/>
        <end position="470"/>
    </location>
</feature>
<dbReference type="KEGG" id="ahb:bsdtb5_16520"/>
<dbReference type="PANTHER" id="PTHR30005">
    <property type="entry name" value="EXOPOLYPHOSPHATASE"/>
    <property type="match status" value="1"/>
</dbReference>
<dbReference type="InterPro" id="IPR043129">
    <property type="entry name" value="ATPase_NBD"/>
</dbReference>
<evidence type="ECO:0000256" key="1">
    <source>
        <dbReference type="ARBA" id="ARBA00007125"/>
    </source>
</evidence>
<evidence type="ECO:0000259" key="2">
    <source>
        <dbReference type="Pfam" id="PF02541"/>
    </source>
</evidence>
<dbReference type="InterPro" id="IPR003607">
    <property type="entry name" value="HD/PDEase_dom"/>
</dbReference>
<name>A0A7R7EKC1_9FIRM</name>
<feature type="domain" description="Ppx/GppA phosphatase N-terminal" evidence="2">
    <location>
        <begin position="29"/>
        <end position="293"/>
    </location>
</feature>
<reference evidence="4 5" key="1">
    <citation type="submission" date="2020-11" db="EMBL/GenBank/DDBJ databases">
        <title>Draft genome sequencing of a Lachnospiraceae strain isolated from anoxic soil subjected to BSD treatment.</title>
        <authorList>
            <person name="Uek A."/>
            <person name="Tonouchi A."/>
        </authorList>
    </citation>
    <scope>NUCLEOTIDE SEQUENCE [LARGE SCALE GENOMIC DNA]</scope>
    <source>
        <strain evidence="4 5">TB5</strain>
    </source>
</reference>
<evidence type="ECO:0000313" key="5">
    <source>
        <dbReference type="Proteomes" id="UP000595897"/>
    </source>
</evidence>
<accession>A0A7R7EKC1</accession>
<dbReference type="Pfam" id="PF02541">
    <property type="entry name" value="Ppx-GppA"/>
    <property type="match status" value="1"/>
</dbReference>
<dbReference type="CDD" id="cd00077">
    <property type="entry name" value="HDc"/>
    <property type="match status" value="1"/>
</dbReference>
<dbReference type="EMBL" id="AP024169">
    <property type="protein sequence ID" value="BCN30357.1"/>
    <property type="molecule type" value="Genomic_DNA"/>
</dbReference>
<evidence type="ECO:0000313" key="4">
    <source>
        <dbReference type="EMBL" id="BCN30357.1"/>
    </source>
</evidence>
<dbReference type="RefSeq" id="WP_271715583.1">
    <property type="nucleotide sequence ID" value="NZ_AP024169.1"/>
</dbReference>
<dbReference type="InterPro" id="IPR050273">
    <property type="entry name" value="GppA/Ppx_hydrolase"/>
</dbReference>
<dbReference type="AlphaFoldDB" id="A0A7R7EKC1"/>
<dbReference type="Gene3D" id="1.10.3210.10">
    <property type="entry name" value="Hypothetical protein af1432"/>
    <property type="match status" value="1"/>
</dbReference>
<dbReference type="Proteomes" id="UP000595897">
    <property type="component" value="Chromosome"/>
</dbReference>
<proteinExistence type="inferred from homology"/>